<feature type="signal peptide" evidence="2">
    <location>
        <begin position="1"/>
        <end position="26"/>
    </location>
</feature>
<protein>
    <recommendedName>
        <fullName evidence="5">DUF4352 domain-containing protein</fullName>
    </recommendedName>
</protein>
<evidence type="ECO:0000313" key="3">
    <source>
        <dbReference type="EMBL" id="MFD1778434.1"/>
    </source>
</evidence>
<reference evidence="4" key="1">
    <citation type="journal article" date="2019" name="Int. J. Syst. Evol. Microbiol.">
        <title>The Global Catalogue of Microorganisms (GCM) 10K type strain sequencing project: providing services to taxonomists for standard genome sequencing and annotation.</title>
        <authorList>
            <consortium name="The Broad Institute Genomics Platform"/>
            <consortium name="The Broad Institute Genome Sequencing Center for Infectious Disease"/>
            <person name="Wu L."/>
            <person name="Ma J."/>
        </authorList>
    </citation>
    <scope>NUCLEOTIDE SEQUENCE [LARGE SCALE GENOMIC DNA]</scope>
    <source>
        <strain evidence="4">CCUG 15531</strain>
    </source>
</reference>
<dbReference type="PROSITE" id="PS51257">
    <property type="entry name" value="PROKAR_LIPOPROTEIN"/>
    <property type="match status" value="1"/>
</dbReference>
<sequence>MEKKWGSILFTLVLAVLLTACGSSNEASKKSDDQSNTSKSDITETETNAQEEDTETKETEEDSEETNSKEAEVFRASGGDEKEEVKPAENLFDSDKVFYYDNDSVEIKLTNASFVKEFSVSNPKPDDIWATRSTNADSQIYLHITGTINNDTTDIFNYGHKLAPVKFFLLYDGKHEFESLAATEEEEGTKFGGASVNPLTKGNVHIYFQVPTPVSETDKPLVLKVLFDDETIEVPIR</sequence>
<dbReference type="Proteomes" id="UP001597227">
    <property type="component" value="Unassembled WGS sequence"/>
</dbReference>
<keyword evidence="2" id="KW-0732">Signal</keyword>
<dbReference type="EMBL" id="JBHUEK010000010">
    <property type="protein sequence ID" value="MFD1778434.1"/>
    <property type="molecule type" value="Genomic_DNA"/>
</dbReference>
<feature type="region of interest" description="Disordered" evidence="1">
    <location>
        <begin position="24"/>
        <end position="87"/>
    </location>
</feature>
<evidence type="ECO:0000256" key="1">
    <source>
        <dbReference type="SAM" id="MobiDB-lite"/>
    </source>
</evidence>
<feature type="compositionally biased region" description="Basic and acidic residues" evidence="1">
    <location>
        <begin position="66"/>
        <end position="87"/>
    </location>
</feature>
<dbReference type="RefSeq" id="WP_388036582.1">
    <property type="nucleotide sequence ID" value="NZ_JBHUEK010000010.1"/>
</dbReference>
<feature type="compositionally biased region" description="Acidic residues" evidence="1">
    <location>
        <begin position="49"/>
        <end position="65"/>
    </location>
</feature>
<proteinExistence type="predicted"/>
<name>A0ABW4MMS0_9BACI</name>
<accession>A0ABW4MMS0</accession>
<keyword evidence="4" id="KW-1185">Reference proteome</keyword>
<evidence type="ECO:0000256" key="2">
    <source>
        <dbReference type="SAM" id="SignalP"/>
    </source>
</evidence>
<feature type="compositionally biased region" description="Polar residues" evidence="1">
    <location>
        <begin position="34"/>
        <end position="48"/>
    </location>
</feature>
<comment type="caution">
    <text evidence="3">The sequence shown here is derived from an EMBL/GenBank/DDBJ whole genome shotgun (WGS) entry which is preliminary data.</text>
</comment>
<feature type="chain" id="PRO_5045890427" description="DUF4352 domain-containing protein" evidence="2">
    <location>
        <begin position="27"/>
        <end position="237"/>
    </location>
</feature>
<organism evidence="3 4">
    <name type="scientific">Fredinandcohnia salidurans</name>
    <dbReference type="NCBI Taxonomy" id="2595041"/>
    <lineage>
        <taxon>Bacteria</taxon>
        <taxon>Bacillati</taxon>
        <taxon>Bacillota</taxon>
        <taxon>Bacilli</taxon>
        <taxon>Bacillales</taxon>
        <taxon>Bacillaceae</taxon>
        <taxon>Fredinandcohnia</taxon>
    </lineage>
</organism>
<evidence type="ECO:0008006" key="5">
    <source>
        <dbReference type="Google" id="ProtNLM"/>
    </source>
</evidence>
<evidence type="ECO:0000313" key="4">
    <source>
        <dbReference type="Proteomes" id="UP001597227"/>
    </source>
</evidence>
<gene>
    <name evidence="3" type="ORF">ACFSFW_07115</name>
</gene>